<dbReference type="Pfam" id="PF03466">
    <property type="entry name" value="LysR_substrate"/>
    <property type="match status" value="1"/>
</dbReference>
<feature type="domain" description="HTH lysR-type" evidence="5">
    <location>
        <begin position="1"/>
        <end position="58"/>
    </location>
</feature>
<dbReference type="InterPro" id="IPR036390">
    <property type="entry name" value="WH_DNA-bd_sf"/>
</dbReference>
<dbReference type="Pfam" id="PF00126">
    <property type="entry name" value="HTH_1"/>
    <property type="match status" value="1"/>
</dbReference>
<evidence type="ECO:0000256" key="1">
    <source>
        <dbReference type="ARBA" id="ARBA00009437"/>
    </source>
</evidence>
<dbReference type="Gene3D" id="3.40.190.10">
    <property type="entry name" value="Periplasmic binding protein-like II"/>
    <property type="match status" value="2"/>
</dbReference>
<dbReference type="InterPro" id="IPR000847">
    <property type="entry name" value="LysR_HTH_N"/>
</dbReference>
<dbReference type="InterPro" id="IPR005119">
    <property type="entry name" value="LysR_subst-bd"/>
</dbReference>
<keyword evidence="2" id="KW-0805">Transcription regulation</keyword>
<dbReference type="PROSITE" id="PS50931">
    <property type="entry name" value="HTH_LYSR"/>
    <property type="match status" value="1"/>
</dbReference>
<dbReference type="PANTHER" id="PTHR30126:SF64">
    <property type="entry name" value="HTH-TYPE TRANSCRIPTIONAL REGULATOR CITR"/>
    <property type="match status" value="1"/>
</dbReference>
<organism evidence="6 7">
    <name type="scientific">Alkalicoccus halolimnae</name>
    <dbReference type="NCBI Taxonomy" id="1667239"/>
    <lineage>
        <taxon>Bacteria</taxon>
        <taxon>Bacillati</taxon>
        <taxon>Bacillota</taxon>
        <taxon>Bacilli</taxon>
        <taxon>Bacillales</taxon>
        <taxon>Bacillaceae</taxon>
        <taxon>Alkalicoccus</taxon>
    </lineage>
</organism>
<name>A0A5C7FE66_9BACI</name>
<sequence length="291" mass="33241">MNVRWLRTFITAAKVENFHQTAELLFMSQPAVSVQIKQLEKELGVTLFEKMGRNVRLTTYGRYFLPKASQIVEELDAGFAQIQRLKQGYDQTLTVAVSPLVATTYLPHWLKAFVKKEKQVEVVIRVIESEMIAEEISSGRSDIGLSRMDSSIREVEAEQVFEEPLKVVAPHDGGEPENSPPIELRTLIEEKVLLTDNHPEYWGAILMYLHQAYPELRTMKVSQVHVTKRFIEEDIGFSILPRSAVRRELAEGRLLEIDAPELPLPAASTYILTKYPHEQALNFRGTIKRLV</sequence>
<evidence type="ECO:0000256" key="3">
    <source>
        <dbReference type="ARBA" id="ARBA00023125"/>
    </source>
</evidence>
<dbReference type="Gene3D" id="1.10.10.10">
    <property type="entry name" value="Winged helix-like DNA-binding domain superfamily/Winged helix DNA-binding domain"/>
    <property type="match status" value="1"/>
</dbReference>
<keyword evidence="7" id="KW-1185">Reference proteome</keyword>
<proteinExistence type="inferred from homology"/>
<dbReference type="OrthoDB" id="9803735at2"/>
<dbReference type="KEGG" id="ahal:FTX54_011440"/>
<dbReference type="PRINTS" id="PR00039">
    <property type="entry name" value="HTHLYSR"/>
</dbReference>
<dbReference type="RefSeq" id="WP_147805179.1">
    <property type="nucleotide sequence ID" value="NZ_CP144914.1"/>
</dbReference>
<protein>
    <submittedName>
        <fullName evidence="6">LysR family transcriptional regulator</fullName>
    </submittedName>
</protein>
<evidence type="ECO:0000256" key="2">
    <source>
        <dbReference type="ARBA" id="ARBA00023015"/>
    </source>
</evidence>
<keyword evidence="4" id="KW-0804">Transcription</keyword>
<evidence type="ECO:0000256" key="4">
    <source>
        <dbReference type="ARBA" id="ARBA00023163"/>
    </source>
</evidence>
<accession>A0A5C7FE66</accession>
<dbReference type="GO" id="GO:0000976">
    <property type="term" value="F:transcription cis-regulatory region binding"/>
    <property type="evidence" value="ECO:0007669"/>
    <property type="project" value="TreeGrafter"/>
</dbReference>
<evidence type="ECO:0000313" key="7">
    <source>
        <dbReference type="Proteomes" id="UP000321816"/>
    </source>
</evidence>
<comment type="similarity">
    <text evidence="1">Belongs to the LysR transcriptional regulatory family.</text>
</comment>
<gene>
    <name evidence="6" type="ORF">FTX54_011440</name>
</gene>
<dbReference type="EMBL" id="CP144914">
    <property type="protein sequence ID" value="WWD79034.1"/>
    <property type="molecule type" value="Genomic_DNA"/>
</dbReference>
<dbReference type="CDD" id="cd05466">
    <property type="entry name" value="PBP2_LTTR_substrate"/>
    <property type="match status" value="1"/>
</dbReference>
<dbReference type="PANTHER" id="PTHR30126">
    <property type="entry name" value="HTH-TYPE TRANSCRIPTIONAL REGULATOR"/>
    <property type="match status" value="1"/>
</dbReference>
<evidence type="ECO:0000259" key="5">
    <source>
        <dbReference type="PROSITE" id="PS50931"/>
    </source>
</evidence>
<dbReference type="Proteomes" id="UP000321816">
    <property type="component" value="Chromosome"/>
</dbReference>
<dbReference type="AlphaFoldDB" id="A0A5C7FE66"/>
<dbReference type="SUPFAM" id="SSF53850">
    <property type="entry name" value="Periplasmic binding protein-like II"/>
    <property type="match status" value="1"/>
</dbReference>
<dbReference type="SUPFAM" id="SSF46785">
    <property type="entry name" value="Winged helix' DNA-binding domain"/>
    <property type="match status" value="1"/>
</dbReference>
<dbReference type="FunFam" id="1.10.10.10:FF:000001">
    <property type="entry name" value="LysR family transcriptional regulator"/>
    <property type="match status" value="1"/>
</dbReference>
<keyword evidence="3" id="KW-0238">DNA-binding</keyword>
<dbReference type="GO" id="GO:0003700">
    <property type="term" value="F:DNA-binding transcription factor activity"/>
    <property type="evidence" value="ECO:0007669"/>
    <property type="project" value="InterPro"/>
</dbReference>
<dbReference type="InterPro" id="IPR036388">
    <property type="entry name" value="WH-like_DNA-bd_sf"/>
</dbReference>
<reference evidence="6 7" key="1">
    <citation type="submission" date="2024-01" db="EMBL/GenBank/DDBJ databases">
        <title>Complete Genome Sequence of Alkalicoccus halolimnae BZ-SZ-XJ29T, a Moderately Halophilic Bacterium Isolated from a Salt Lake.</title>
        <authorList>
            <person name="Zhao B."/>
        </authorList>
    </citation>
    <scope>NUCLEOTIDE SEQUENCE [LARGE SCALE GENOMIC DNA]</scope>
    <source>
        <strain evidence="6 7">BZ-SZ-XJ29</strain>
    </source>
</reference>
<evidence type="ECO:0000313" key="6">
    <source>
        <dbReference type="EMBL" id="WWD79034.1"/>
    </source>
</evidence>